<feature type="transmembrane region" description="Helical" evidence="1">
    <location>
        <begin position="7"/>
        <end position="27"/>
    </location>
</feature>
<evidence type="ECO:0000259" key="2">
    <source>
        <dbReference type="Pfam" id="PF16363"/>
    </source>
</evidence>
<evidence type="ECO:0000313" key="4">
    <source>
        <dbReference type="Proteomes" id="UP000243745"/>
    </source>
</evidence>
<name>A0A662ZKJ2_9GAMM</name>
<dbReference type="OrthoDB" id="9801785at2"/>
<feature type="domain" description="NAD(P)-binding" evidence="2">
    <location>
        <begin position="10"/>
        <end position="124"/>
    </location>
</feature>
<dbReference type="Gene3D" id="3.40.50.720">
    <property type="entry name" value="NAD(P)-binding Rossmann-like Domain"/>
    <property type="match status" value="1"/>
</dbReference>
<dbReference type="AlphaFoldDB" id="A0A662ZKJ2"/>
<keyword evidence="1" id="KW-0812">Transmembrane</keyword>
<keyword evidence="4" id="KW-1185">Reference proteome</keyword>
<accession>A0A662ZKJ2</accession>
<dbReference type="RefSeq" id="WP_143066502.1">
    <property type="nucleotide sequence ID" value="NZ_FOXF01000045.1"/>
</dbReference>
<reference evidence="3 4" key="1">
    <citation type="submission" date="2016-10" db="EMBL/GenBank/DDBJ databases">
        <authorList>
            <person name="Varghese N."/>
            <person name="Submissions S."/>
        </authorList>
    </citation>
    <scope>NUCLEOTIDE SEQUENCE [LARGE SCALE GENOMIC DNA]</scope>
    <source>
        <strain evidence="3 4">DSM 1361</strain>
    </source>
</reference>
<organism evidence="3 4">
    <name type="scientific">Ruminobacter amylophilus</name>
    <dbReference type="NCBI Taxonomy" id="867"/>
    <lineage>
        <taxon>Bacteria</taxon>
        <taxon>Pseudomonadati</taxon>
        <taxon>Pseudomonadota</taxon>
        <taxon>Gammaproteobacteria</taxon>
        <taxon>Aeromonadales</taxon>
        <taxon>Succinivibrionaceae</taxon>
        <taxon>Ruminobacter</taxon>
    </lineage>
</organism>
<keyword evidence="1" id="KW-1133">Transmembrane helix</keyword>
<dbReference type="Pfam" id="PF16363">
    <property type="entry name" value="GDP_Man_Dehyd"/>
    <property type="match status" value="1"/>
</dbReference>
<evidence type="ECO:0000313" key="3">
    <source>
        <dbReference type="EMBL" id="SFP62470.1"/>
    </source>
</evidence>
<keyword evidence="1" id="KW-0472">Membrane</keyword>
<dbReference type="SUPFAM" id="SSF51735">
    <property type="entry name" value="NAD(P)-binding Rossmann-fold domains"/>
    <property type="match status" value="1"/>
</dbReference>
<evidence type="ECO:0000256" key="1">
    <source>
        <dbReference type="SAM" id="Phobius"/>
    </source>
</evidence>
<dbReference type="InterPro" id="IPR036291">
    <property type="entry name" value="NAD(P)-bd_dom_sf"/>
</dbReference>
<dbReference type="InterPro" id="IPR016040">
    <property type="entry name" value="NAD(P)-bd_dom"/>
</dbReference>
<dbReference type="PANTHER" id="PTHR43000">
    <property type="entry name" value="DTDP-D-GLUCOSE 4,6-DEHYDRATASE-RELATED"/>
    <property type="match status" value="1"/>
</dbReference>
<proteinExistence type="predicted"/>
<feature type="non-terminal residue" evidence="3">
    <location>
        <position position="126"/>
    </location>
</feature>
<sequence>MKTSNRLNLLVTGAAGFIGSNFVHYWLDKYKDSRVVVLDALTYAGNLDNISDLQSNSNFKFVHGNICDTDLIKKLLVENDIDTLVHFAAESHVDRSITGPDEFINTNILGTYSLLKACKAVWLDSD</sequence>
<dbReference type="EMBL" id="FOXF01000045">
    <property type="protein sequence ID" value="SFP62470.1"/>
    <property type="molecule type" value="Genomic_DNA"/>
</dbReference>
<protein>
    <submittedName>
        <fullName evidence="3">GDP-mannose 4,6 dehydratase</fullName>
    </submittedName>
</protein>
<gene>
    <name evidence="3" type="ORF">SAMN02910344_01896</name>
</gene>
<dbReference type="Proteomes" id="UP000243745">
    <property type="component" value="Unassembled WGS sequence"/>
</dbReference>